<reference evidence="2" key="1">
    <citation type="submission" date="2020-02" db="EMBL/GenBank/DDBJ databases">
        <title>Streptomyces sp. ASO4wet.</title>
        <authorList>
            <person name="Risdian C."/>
            <person name="Landwehr W."/>
            <person name="Schupp P."/>
            <person name="Wink J."/>
        </authorList>
    </citation>
    <scope>NUCLEOTIDE SEQUENCE [LARGE SCALE GENOMIC DNA]</scope>
    <source>
        <strain evidence="2">ASO4wet</strain>
    </source>
</reference>
<evidence type="ECO:0000313" key="1">
    <source>
        <dbReference type="EMBL" id="QPP07271.1"/>
    </source>
</evidence>
<dbReference type="Proteomes" id="UP000595046">
    <property type="component" value="Chromosome"/>
</dbReference>
<proteinExistence type="predicted"/>
<dbReference type="RefSeq" id="WP_197351062.1">
    <property type="nucleotide sequence ID" value="NZ_CP048882.1"/>
</dbReference>
<evidence type="ECO:0000313" key="2">
    <source>
        <dbReference type="Proteomes" id="UP000595046"/>
    </source>
</evidence>
<name>A0A7T1WS89_9ACTN</name>
<sequence length="361" mass="39638">MARTTSTAMRELMELSGASQAQIERWQKRGFLPRLPRLYTGGGGSESALSEETVERARLLADHARQGALTMGPISLIATLSEPDVALLREAVIENLTQLRHRVGMDVQVCSPQEAAIARQSAADRKAKRQGRTQRLKNIATGPVKEGSALEFVELLTLFNRDTDEEIDAGDLEAAVDLVVARVKENLSRLIGVPVDLLPPEMEAGLRADARRQLLGAPTLRDQCDLVRSVPEGLLIRACRLVPMVRRIQIAAVESARLAHAVRTGTLAAKRLGAWQDFPMPYANVERMEAHPMWERWGSKVIEAGAVRDSGDGPRIVVCLENPGTLDELETYADFLVALMPAQAFHRLAFHRPGPGSRTVQ</sequence>
<dbReference type="KEGG" id="sbat:G4Z16_13735"/>
<keyword evidence="2" id="KW-1185">Reference proteome</keyword>
<protein>
    <submittedName>
        <fullName evidence="1">Uncharacterized protein</fullName>
    </submittedName>
</protein>
<gene>
    <name evidence="1" type="ORF">G4Z16_13735</name>
</gene>
<organism evidence="1 2">
    <name type="scientific">Streptomyces bathyalis</name>
    <dbReference type="NCBI Taxonomy" id="2710756"/>
    <lineage>
        <taxon>Bacteria</taxon>
        <taxon>Bacillati</taxon>
        <taxon>Actinomycetota</taxon>
        <taxon>Actinomycetes</taxon>
        <taxon>Kitasatosporales</taxon>
        <taxon>Streptomycetaceae</taxon>
        <taxon>Streptomyces</taxon>
    </lineage>
</organism>
<dbReference type="EMBL" id="CP048882">
    <property type="protein sequence ID" value="QPP07271.1"/>
    <property type="molecule type" value="Genomic_DNA"/>
</dbReference>
<dbReference type="AlphaFoldDB" id="A0A7T1WS89"/>
<accession>A0A7T1WS89</accession>